<protein>
    <recommendedName>
        <fullName evidence="2">Enoyl-CoA hydratase</fullName>
    </recommendedName>
</protein>
<dbReference type="InterPro" id="IPR001753">
    <property type="entry name" value="Enoyl-CoA_hydra/iso"/>
</dbReference>
<evidence type="ECO:0000313" key="1">
    <source>
        <dbReference type="EMBL" id="GAF76284.1"/>
    </source>
</evidence>
<reference evidence="1" key="1">
    <citation type="journal article" date="2014" name="Front. Microbiol.">
        <title>High frequency of phylogenetically diverse reductive dehalogenase-homologous genes in deep subseafloor sedimentary metagenomes.</title>
        <authorList>
            <person name="Kawai M."/>
            <person name="Futagami T."/>
            <person name="Toyoda A."/>
            <person name="Takaki Y."/>
            <person name="Nishi S."/>
            <person name="Hori S."/>
            <person name="Arai W."/>
            <person name="Tsubouchi T."/>
            <person name="Morono Y."/>
            <person name="Uchiyama I."/>
            <person name="Ito T."/>
            <person name="Fujiyama A."/>
            <person name="Inagaki F."/>
            <person name="Takami H."/>
        </authorList>
    </citation>
    <scope>NUCLEOTIDE SEQUENCE</scope>
    <source>
        <strain evidence="1">Expedition CK06-06</strain>
    </source>
</reference>
<feature type="non-terminal residue" evidence="1">
    <location>
        <position position="1"/>
    </location>
</feature>
<proteinExistence type="predicted"/>
<dbReference type="SUPFAM" id="SSF52096">
    <property type="entry name" value="ClpP/crotonase"/>
    <property type="match status" value="1"/>
</dbReference>
<dbReference type="GO" id="GO:0006635">
    <property type="term" value="P:fatty acid beta-oxidation"/>
    <property type="evidence" value="ECO:0007669"/>
    <property type="project" value="TreeGrafter"/>
</dbReference>
<gene>
    <name evidence="1" type="ORF">S01H1_17947</name>
</gene>
<name>X0S5I0_9ZZZZ</name>
<dbReference type="PANTHER" id="PTHR11941:SF54">
    <property type="entry name" value="ENOYL-COA HYDRATASE, MITOCHONDRIAL"/>
    <property type="match status" value="1"/>
</dbReference>
<dbReference type="Pfam" id="PF00378">
    <property type="entry name" value="ECH_1"/>
    <property type="match status" value="1"/>
</dbReference>
<dbReference type="GO" id="GO:0003824">
    <property type="term" value="F:catalytic activity"/>
    <property type="evidence" value="ECO:0007669"/>
    <property type="project" value="UniProtKB-ARBA"/>
</dbReference>
<dbReference type="PANTHER" id="PTHR11941">
    <property type="entry name" value="ENOYL-COA HYDRATASE-RELATED"/>
    <property type="match status" value="1"/>
</dbReference>
<dbReference type="AlphaFoldDB" id="X0S5I0"/>
<dbReference type="Gene3D" id="3.90.226.10">
    <property type="entry name" value="2-enoyl-CoA Hydratase, Chain A, domain 1"/>
    <property type="match status" value="1"/>
</dbReference>
<accession>X0S5I0</accession>
<sequence length="186" mass="20308">GADLTEFGSAPSPIIARQVRWERDIWGLFSSLKQPLIAAVHGYVLGSGVEIALFCDIRIASEEAVFGLPEVSLGMIPAAGGTQTLPRVIGKGRALQMLLAGDRIDAQEAFRIGLVNMVVSREELYLTADRMAQKILSRSPIAVRYAKEATRRGLDLTLEEGLALERKLAEILRALARKEVPVICNR</sequence>
<comment type="caution">
    <text evidence="1">The sequence shown here is derived from an EMBL/GenBank/DDBJ whole genome shotgun (WGS) entry which is preliminary data.</text>
</comment>
<organism evidence="1">
    <name type="scientific">marine sediment metagenome</name>
    <dbReference type="NCBI Taxonomy" id="412755"/>
    <lineage>
        <taxon>unclassified sequences</taxon>
        <taxon>metagenomes</taxon>
        <taxon>ecological metagenomes</taxon>
    </lineage>
</organism>
<evidence type="ECO:0008006" key="2">
    <source>
        <dbReference type="Google" id="ProtNLM"/>
    </source>
</evidence>
<dbReference type="CDD" id="cd06558">
    <property type="entry name" value="crotonase-like"/>
    <property type="match status" value="1"/>
</dbReference>
<dbReference type="EMBL" id="BARS01009554">
    <property type="protein sequence ID" value="GAF76284.1"/>
    <property type="molecule type" value="Genomic_DNA"/>
</dbReference>
<dbReference type="InterPro" id="IPR029045">
    <property type="entry name" value="ClpP/crotonase-like_dom_sf"/>
</dbReference>